<keyword evidence="1" id="KW-0812">Transmembrane</keyword>
<keyword evidence="3" id="KW-1185">Reference proteome</keyword>
<keyword evidence="1" id="KW-0472">Membrane</keyword>
<evidence type="ECO:0000313" key="3">
    <source>
        <dbReference type="Proteomes" id="UP000434172"/>
    </source>
</evidence>
<protein>
    <submittedName>
        <fullName evidence="2">Uncharacterized protein</fullName>
    </submittedName>
</protein>
<keyword evidence="1" id="KW-1133">Transmembrane helix</keyword>
<comment type="caution">
    <text evidence="2">The sequence shown here is derived from an EMBL/GenBank/DDBJ whole genome shotgun (WGS) entry which is preliminary data.</text>
</comment>
<dbReference type="EMBL" id="WOWK01000102">
    <property type="protein sequence ID" value="KAF0318998.1"/>
    <property type="molecule type" value="Genomic_DNA"/>
</dbReference>
<dbReference type="AlphaFoldDB" id="A0A8H3ZH49"/>
<organism evidence="2 3">
    <name type="scientific">Colletotrichum asianum</name>
    <dbReference type="NCBI Taxonomy" id="702518"/>
    <lineage>
        <taxon>Eukaryota</taxon>
        <taxon>Fungi</taxon>
        <taxon>Dikarya</taxon>
        <taxon>Ascomycota</taxon>
        <taxon>Pezizomycotina</taxon>
        <taxon>Sordariomycetes</taxon>
        <taxon>Hypocreomycetidae</taxon>
        <taxon>Glomerellales</taxon>
        <taxon>Glomerellaceae</taxon>
        <taxon>Colletotrichum</taxon>
        <taxon>Colletotrichum gloeosporioides species complex</taxon>
    </lineage>
</organism>
<sequence length="233" mass="25507">MGPMSAKLHPAPVFKWAPLIRLILLASSSLILGVHVLVCLARRTAPVQQNDWEYTRERPTASSTPASTRSIPIRTEPANFGIIFQQDVEHFPHGQERPCCLWPCQTLTNTTKWLIPYHNSSEGQEISRSWGLGLASSFATKWRVGDVSCLLASKNTCRHLVLPPLCVFTGTAAIPLQAAGSASSPYGVAMSHTFSHRRSLPRSAPRQTMIGRLGINASITAFRAGQRTQIAGR</sequence>
<reference evidence="2 3" key="1">
    <citation type="submission" date="2019-12" db="EMBL/GenBank/DDBJ databases">
        <title>A genome sequence resource for the geographically widespread anthracnose pathogen Colletotrichum asianum.</title>
        <authorList>
            <person name="Meng Y."/>
        </authorList>
    </citation>
    <scope>NUCLEOTIDE SEQUENCE [LARGE SCALE GENOMIC DNA]</scope>
    <source>
        <strain evidence="2 3">ICMP 18580</strain>
    </source>
</reference>
<gene>
    <name evidence="2" type="ORF">GQ607_013807</name>
</gene>
<feature type="transmembrane region" description="Helical" evidence="1">
    <location>
        <begin position="20"/>
        <end position="41"/>
    </location>
</feature>
<name>A0A8H3ZH49_9PEZI</name>
<evidence type="ECO:0000256" key="1">
    <source>
        <dbReference type="SAM" id="Phobius"/>
    </source>
</evidence>
<dbReference type="Proteomes" id="UP000434172">
    <property type="component" value="Unassembled WGS sequence"/>
</dbReference>
<evidence type="ECO:0000313" key="2">
    <source>
        <dbReference type="EMBL" id="KAF0318998.1"/>
    </source>
</evidence>
<accession>A0A8H3ZH49</accession>
<proteinExistence type="predicted"/>